<dbReference type="GO" id="GO:0005524">
    <property type="term" value="F:ATP binding"/>
    <property type="evidence" value="ECO:0007669"/>
    <property type="project" value="UniProtKB-UniRule"/>
</dbReference>
<dbReference type="GO" id="GO:0004672">
    <property type="term" value="F:protein kinase activity"/>
    <property type="evidence" value="ECO:0007669"/>
    <property type="project" value="InterPro"/>
</dbReference>
<dbReference type="PANTHER" id="PTHR23150:SF19">
    <property type="entry name" value="FORMYLGLYCINE-GENERATING ENZYME"/>
    <property type="match status" value="1"/>
</dbReference>
<reference evidence="4 5" key="1">
    <citation type="submission" date="2016-04" db="EMBL/GenBank/DDBJ databases">
        <title>Draft Genome Assembly of the Bloom-forming Cyanobacterium Nodularia spumigena Strain CENA596 in Shrimp Production Ponds.</title>
        <authorList>
            <person name="Popin R.V."/>
            <person name="Rigonato J."/>
            <person name="Abreu V.A."/>
            <person name="Andreote A.P."/>
            <person name="Silveira S.B."/>
            <person name="Odebrecht C."/>
            <person name="Fiore M.F."/>
        </authorList>
    </citation>
    <scope>NUCLEOTIDE SEQUENCE [LARGE SCALE GENOMIC DNA]</scope>
    <source>
        <strain evidence="4 5">CENA596</strain>
    </source>
</reference>
<dbReference type="InterPro" id="IPR005532">
    <property type="entry name" value="SUMF_dom"/>
</dbReference>
<dbReference type="OrthoDB" id="9801841at2"/>
<dbReference type="Gene3D" id="3.30.200.20">
    <property type="entry name" value="Phosphorylase Kinase, domain 1"/>
    <property type="match status" value="1"/>
</dbReference>
<dbReference type="AlphaFoldDB" id="A0A166IZ76"/>
<dbReference type="PROSITE" id="PS50011">
    <property type="entry name" value="PROTEIN_KINASE_DOM"/>
    <property type="match status" value="1"/>
</dbReference>
<dbReference type="SUPFAM" id="SSF56112">
    <property type="entry name" value="Protein kinase-like (PK-like)"/>
    <property type="match status" value="1"/>
</dbReference>
<proteinExistence type="predicted"/>
<organism evidence="4 5">
    <name type="scientific">Nodularia spumigena CENA596</name>
    <dbReference type="NCBI Taxonomy" id="1819295"/>
    <lineage>
        <taxon>Bacteria</taxon>
        <taxon>Bacillati</taxon>
        <taxon>Cyanobacteriota</taxon>
        <taxon>Cyanophyceae</taxon>
        <taxon>Nostocales</taxon>
        <taxon>Nodulariaceae</taxon>
        <taxon>Nodularia</taxon>
    </lineage>
</organism>
<dbReference type="InterPro" id="IPR016187">
    <property type="entry name" value="CTDL_fold"/>
</dbReference>
<dbReference type="InterPro" id="IPR051043">
    <property type="entry name" value="Sulfatase_Mod_Factor_Kinase"/>
</dbReference>
<evidence type="ECO:0000256" key="1">
    <source>
        <dbReference type="PROSITE-ProRule" id="PRU10141"/>
    </source>
</evidence>
<dbReference type="InterPro" id="IPR042095">
    <property type="entry name" value="SUMF_sf"/>
</dbReference>
<dbReference type="GO" id="GO:0120147">
    <property type="term" value="F:formylglycine-generating oxidase activity"/>
    <property type="evidence" value="ECO:0007669"/>
    <property type="project" value="TreeGrafter"/>
</dbReference>
<dbReference type="EMBL" id="LWAJ01000212">
    <property type="protein sequence ID" value="KZL49039.1"/>
    <property type="molecule type" value="Genomic_DNA"/>
</dbReference>
<dbReference type="InterPro" id="IPR000719">
    <property type="entry name" value="Prot_kinase_dom"/>
</dbReference>
<evidence type="ECO:0000256" key="2">
    <source>
        <dbReference type="SAM" id="MobiDB-lite"/>
    </source>
</evidence>
<evidence type="ECO:0000259" key="3">
    <source>
        <dbReference type="PROSITE" id="PS50011"/>
    </source>
</evidence>
<accession>A0A166IZ76</accession>
<dbReference type="InterPro" id="IPR017441">
    <property type="entry name" value="Protein_kinase_ATP_BS"/>
</dbReference>
<dbReference type="PANTHER" id="PTHR23150">
    <property type="entry name" value="SULFATASE MODIFYING FACTOR 1, 2"/>
    <property type="match status" value="1"/>
</dbReference>
<evidence type="ECO:0000313" key="5">
    <source>
        <dbReference type="Proteomes" id="UP000076555"/>
    </source>
</evidence>
<dbReference type="Gene3D" id="3.90.1580.10">
    <property type="entry name" value="paralog of FGE (formylglycine-generating enzyme)"/>
    <property type="match status" value="1"/>
</dbReference>
<evidence type="ECO:0000313" key="4">
    <source>
        <dbReference type="EMBL" id="KZL49039.1"/>
    </source>
</evidence>
<keyword evidence="4" id="KW-0808">Transferase</keyword>
<name>A0A166IZ76_NODSP</name>
<dbReference type="Proteomes" id="UP000076555">
    <property type="component" value="Unassembled WGS sequence"/>
</dbReference>
<feature type="binding site" evidence="1">
    <location>
        <position position="43"/>
    </location>
    <ligand>
        <name>ATP</name>
        <dbReference type="ChEBI" id="CHEBI:30616"/>
    </ligand>
</feature>
<dbReference type="SUPFAM" id="SSF56436">
    <property type="entry name" value="C-type lectin-like"/>
    <property type="match status" value="1"/>
</dbReference>
<dbReference type="RefSeq" id="WP_063873449.1">
    <property type="nucleotide sequence ID" value="NZ_CAWMRI010000212.1"/>
</dbReference>
<keyword evidence="4" id="KW-0418">Kinase</keyword>
<dbReference type="SMART" id="SM00220">
    <property type="entry name" value="S_TKc"/>
    <property type="match status" value="1"/>
</dbReference>
<dbReference type="InterPro" id="IPR011009">
    <property type="entry name" value="Kinase-like_dom_sf"/>
</dbReference>
<protein>
    <submittedName>
        <fullName evidence="4">Protein kinase</fullName>
    </submittedName>
</protein>
<keyword evidence="1" id="KW-0067">ATP-binding</keyword>
<dbReference type="Pfam" id="PF03781">
    <property type="entry name" value="FGE-sulfatase"/>
    <property type="match status" value="1"/>
</dbReference>
<dbReference type="PROSITE" id="PS00107">
    <property type="entry name" value="PROTEIN_KINASE_ATP"/>
    <property type="match status" value="1"/>
</dbReference>
<dbReference type="Gene3D" id="1.10.510.10">
    <property type="entry name" value="Transferase(Phosphotransferase) domain 1"/>
    <property type="match status" value="1"/>
</dbReference>
<dbReference type="Pfam" id="PF00069">
    <property type="entry name" value="Pkinase"/>
    <property type="match status" value="1"/>
</dbReference>
<keyword evidence="1" id="KW-0547">Nucleotide-binding</keyword>
<feature type="compositionally biased region" description="Pro residues" evidence="2">
    <location>
        <begin position="282"/>
        <end position="299"/>
    </location>
</feature>
<comment type="caution">
    <text evidence="4">The sequence shown here is derived from an EMBL/GenBank/DDBJ whole genome shotgun (WGS) entry which is preliminary data.</text>
</comment>
<sequence length="618" mass="69487">MPTTGTILRQRYRIIYILGSGGFGDTYLAEDIDLPNHPKCVVKHLKANSKPGVLEIVRRLFDSEAKVLYRLGNDSDQIPRLFAHFEEQGEFYLVQEFVDGEDLSKEISPGKRLSEKEVTKLLQEILEVLAVVHKKNIIHRDIKPPNLMRRRQDRKIVLIDFGAVKEINTMMVNSQGQTSVSVIIGTHGYMPSEQAAGQPKLCSDVYAVGMLGIYALTGRQPHELPKDPTDGEVIWRNWANVSEKLAGILNKMVSYHFRDRYFSAEVALQAIQSLNQTFPPTIFEPPQPSQSPQRPPTPPTSTSTPTKILSPHWARRRVIQTVGFAGTGLGLAILVPRLWQSNLPTVANSQTVDNSQVVTVDKTGKIIDRRNFEAKSSIEDLGNGVSLEMVQIPRGTFRMGSLAKELQRGNDEGPQREVKVNEFFMGRYPVTQAQYQAIMGKNPARFKGEKRPVEQVSWDEAVEFCTKLSQKTGKTYRLPSEAEWEYACRAGTTTPFYFGETITTELVNYDGSFSYASAPKGERVGETTDVGKFPPNSFGLYDMHGNIWEWCQDTYKPNYEKATTDGGAYESGNNNHSRSLRGGSWFNIARYCRSAVRNSRPRAYRYSHVGFRVVAVVA</sequence>
<dbReference type="CDD" id="cd14014">
    <property type="entry name" value="STKc_PknB_like"/>
    <property type="match status" value="1"/>
</dbReference>
<feature type="region of interest" description="Disordered" evidence="2">
    <location>
        <begin position="279"/>
        <end position="308"/>
    </location>
</feature>
<gene>
    <name evidence="4" type="ORF">A2T98_14905</name>
</gene>
<feature type="domain" description="Protein kinase" evidence="3">
    <location>
        <begin position="12"/>
        <end position="278"/>
    </location>
</feature>